<sequence>MFRLGIVLVLLALAGVTWWWFSAGRKPSPAQIEQAYTALPAPKGPMAVYHLGHSLVGRDMPAMLAQLAGADHAYGSQLGWGTSLREHWEPELPINGFETENAHPRFRPARDAIASGDYDAVVLTEMVEIRDAIKYHSSGKYFSLWADLARLSNPNTRVYLYETWHRLDDPQGWLNRLDDDLNRHWEDQILLVDLPQAGNRPARLIPAGQVMARFARIVTEQGGIGDLSGPEDLFARNDDGTLDTIHLNDKGAYLVALTHYAVLYHRSPVGLPHQLSRADGTRADAPSAEAAALMQQVVWDVVTSLPKTGVAR</sequence>
<accession>A0ABZ2XVM4</accession>
<dbReference type="InterPro" id="IPR036514">
    <property type="entry name" value="SGNH_hydro_sf"/>
</dbReference>
<proteinExistence type="predicted"/>
<organism evidence="1 2">
    <name type="scientific">Aliisedimentitalea scapharcae</name>
    <dbReference type="NCBI Taxonomy" id="1524259"/>
    <lineage>
        <taxon>Bacteria</taxon>
        <taxon>Pseudomonadati</taxon>
        <taxon>Pseudomonadota</taxon>
        <taxon>Alphaproteobacteria</taxon>
        <taxon>Rhodobacterales</taxon>
        <taxon>Roseobacteraceae</taxon>
        <taxon>Aliisedimentitalea</taxon>
    </lineage>
</organism>
<dbReference type="Gene3D" id="3.40.50.1110">
    <property type="entry name" value="SGNH hydrolase"/>
    <property type="match status" value="1"/>
</dbReference>
<name>A0ABZ2XVM4_9RHOB</name>
<dbReference type="Proteomes" id="UP001623232">
    <property type="component" value="Chromosome"/>
</dbReference>
<dbReference type="RefSeq" id="WP_406648516.1">
    <property type="nucleotide sequence ID" value="NZ_CP123584.1"/>
</dbReference>
<keyword evidence="2" id="KW-1185">Reference proteome</keyword>
<reference evidence="1 2" key="1">
    <citation type="submission" date="2023-04" db="EMBL/GenBank/DDBJ databases">
        <title>Complete genome sequence of Alisedimentitalea scapharcae.</title>
        <authorList>
            <person name="Rong J.-C."/>
            <person name="Yi M.-L."/>
            <person name="Zhao Q."/>
        </authorList>
    </citation>
    <scope>NUCLEOTIDE SEQUENCE [LARGE SCALE GENOMIC DNA]</scope>
    <source>
        <strain evidence="1 2">KCTC 42119</strain>
    </source>
</reference>
<evidence type="ECO:0008006" key="3">
    <source>
        <dbReference type="Google" id="ProtNLM"/>
    </source>
</evidence>
<gene>
    <name evidence="1" type="ORF">QEZ52_05560</name>
</gene>
<evidence type="ECO:0000313" key="1">
    <source>
        <dbReference type="EMBL" id="WZK90012.1"/>
    </source>
</evidence>
<dbReference type="EMBL" id="CP123584">
    <property type="protein sequence ID" value="WZK90012.1"/>
    <property type="molecule type" value="Genomic_DNA"/>
</dbReference>
<protein>
    <recommendedName>
        <fullName evidence="3">SGNH/GDSL hydrolase family protein</fullName>
    </recommendedName>
</protein>
<evidence type="ECO:0000313" key="2">
    <source>
        <dbReference type="Proteomes" id="UP001623232"/>
    </source>
</evidence>